<evidence type="ECO:0000256" key="11">
    <source>
        <dbReference type="SAM" id="MobiDB-lite"/>
    </source>
</evidence>
<keyword evidence="5" id="KW-0851">Voltage-gated channel</keyword>
<dbReference type="InterPro" id="IPR013099">
    <property type="entry name" value="K_chnl_dom"/>
</dbReference>
<dbReference type="InterPro" id="IPR041647">
    <property type="entry name" value="IRK_C"/>
</dbReference>
<accession>A0ABT3WAS5</accession>
<feature type="compositionally biased region" description="Basic and acidic residues" evidence="11">
    <location>
        <begin position="310"/>
        <end position="327"/>
    </location>
</feature>
<dbReference type="PRINTS" id="PR01320">
    <property type="entry name" value="KIRCHANNEL"/>
</dbReference>
<evidence type="ECO:0000256" key="10">
    <source>
        <dbReference type="ARBA" id="ARBA00023303"/>
    </source>
</evidence>
<keyword evidence="16" id="KW-1185">Reference proteome</keyword>
<keyword evidence="4 12" id="KW-0812">Transmembrane</keyword>
<sequence>MHLKLPDSLLNHVLPQQHAPRKTSILSQDNTVNIISRKKTQVRLLGDLYHNCLTMGWTAFFATVTGFYLLLNILYSLAYYLVSDGLSNVKTGQFWGDFFFSAQTLSTVGYGFIYPQGYLSNAIASTEMLSGVIFTAIVTGIVFARFARPQAQVLFSNVATIFQDGDHLRLNFRLGNLRNTPLMNASIEAILARTKKDDNGNSTLQLDILPLSFNHVPIFPVSLSFAHHILESSPLYGLDAAALEAQQATIFLVLTATDPVSAQDVFAQHAYKAEDLLFGARFVSLLKPSDQGKLEVDFSLFHTTSTDPLPVKDEEPIELKADTETQK</sequence>
<keyword evidence="6" id="KW-0630">Potassium</keyword>
<feature type="domain" description="Inward rectifier potassium channel C-terminal" evidence="14">
    <location>
        <begin position="153"/>
        <end position="310"/>
    </location>
</feature>
<reference evidence="15" key="1">
    <citation type="submission" date="2022-07" db="EMBL/GenBank/DDBJ databases">
        <title>Bombella genomes.</title>
        <authorList>
            <person name="Harer L."/>
            <person name="Styblova S."/>
            <person name="Ehrmann M."/>
        </authorList>
    </citation>
    <scope>NUCLEOTIDE SEQUENCE</scope>
    <source>
        <strain evidence="15">TMW 2.2559</strain>
    </source>
</reference>
<evidence type="ECO:0000256" key="9">
    <source>
        <dbReference type="ARBA" id="ARBA00023136"/>
    </source>
</evidence>
<feature type="transmembrane region" description="Helical" evidence="12">
    <location>
        <begin position="94"/>
        <end position="113"/>
    </location>
</feature>
<evidence type="ECO:0000313" key="15">
    <source>
        <dbReference type="EMBL" id="MCX5615454.1"/>
    </source>
</evidence>
<dbReference type="Proteomes" id="UP001165633">
    <property type="component" value="Unassembled WGS sequence"/>
</dbReference>
<evidence type="ECO:0000256" key="6">
    <source>
        <dbReference type="ARBA" id="ARBA00022958"/>
    </source>
</evidence>
<dbReference type="Gene3D" id="2.60.40.1400">
    <property type="entry name" value="G protein-activated inward rectifier potassium channel 1"/>
    <property type="match status" value="1"/>
</dbReference>
<dbReference type="InterPro" id="IPR016449">
    <property type="entry name" value="K_chnl_inward-rec_Kir"/>
</dbReference>
<keyword evidence="10" id="KW-0407">Ion channel</keyword>
<organism evidence="15 16">
    <name type="scientific">Bombella dulcis</name>
    <dbReference type="NCBI Taxonomy" id="2967339"/>
    <lineage>
        <taxon>Bacteria</taxon>
        <taxon>Pseudomonadati</taxon>
        <taxon>Pseudomonadota</taxon>
        <taxon>Alphaproteobacteria</taxon>
        <taxon>Acetobacterales</taxon>
        <taxon>Acetobacteraceae</taxon>
        <taxon>Bombella</taxon>
    </lineage>
</organism>
<evidence type="ECO:0000256" key="4">
    <source>
        <dbReference type="ARBA" id="ARBA00022692"/>
    </source>
</evidence>
<feature type="transmembrane region" description="Helical" evidence="12">
    <location>
        <begin position="57"/>
        <end position="82"/>
    </location>
</feature>
<evidence type="ECO:0000256" key="7">
    <source>
        <dbReference type="ARBA" id="ARBA00022989"/>
    </source>
</evidence>
<evidence type="ECO:0000256" key="8">
    <source>
        <dbReference type="ARBA" id="ARBA00023065"/>
    </source>
</evidence>
<dbReference type="InterPro" id="IPR014756">
    <property type="entry name" value="Ig_E-set"/>
</dbReference>
<keyword evidence="7 12" id="KW-1133">Transmembrane helix</keyword>
<keyword evidence="3" id="KW-0633">Potassium transport</keyword>
<evidence type="ECO:0000259" key="14">
    <source>
        <dbReference type="Pfam" id="PF17655"/>
    </source>
</evidence>
<feature type="region of interest" description="Disordered" evidence="11">
    <location>
        <begin position="307"/>
        <end position="327"/>
    </location>
</feature>
<keyword evidence="9 12" id="KW-0472">Membrane</keyword>
<dbReference type="Gene3D" id="1.10.287.70">
    <property type="match status" value="1"/>
</dbReference>
<evidence type="ECO:0000256" key="2">
    <source>
        <dbReference type="ARBA" id="ARBA00022448"/>
    </source>
</evidence>
<feature type="domain" description="Potassium channel" evidence="13">
    <location>
        <begin position="69"/>
        <end position="146"/>
    </location>
</feature>
<dbReference type="SUPFAM" id="SSF81324">
    <property type="entry name" value="Voltage-gated potassium channels"/>
    <property type="match status" value="1"/>
</dbReference>
<dbReference type="EMBL" id="JANIDV010000001">
    <property type="protein sequence ID" value="MCX5615454.1"/>
    <property type="molecule type" value="Genomic_DNA"/>
</dbReference>
<dbReference type="PANTHER" id="PTHR11767">
    <property type="entry name" value="INWARD RECTIFIER POTASSIUM CHANNEL"/>
    <property type="match status" value="1"/>
</dbReference>
<comment type="caution">
    <text evidence="15">The sequence shown here is derived from an EMBL/GenBank/DDBJ whole genome shotgun (WGS) entry which is preliminary data.</text>
</comment>
<evidence type="ECO:0000256" key="1">
    <source>
        <dbReference type="ARBA" id="ARBA00004141"/>
    </source>
</evidence>
<dbReference type="RefSeq" id="WP_266126467.1">
    <property type="nucleotide sequence ID" value="NZ_JANIDV010000001.1"/>
</dbReference>
<dbReference type="SUPFAM" id="SSF81296">
    <property type="entry name" value="E set domains"/>
    <property type="match status" value="1"/>
</dbReference>
<dbReference type="Pfam" id="PF17655">
    <property type="entry name" value="IRK_C"/>
    <property type="match status" value="1"/>
</dbReference>
<evidence type="ECO:0000259" key="13">
    <source>
        <dbReference type="Pfam" id="PF07885"/>
    </source>
</evidence>
<gene>
    <name evidence="15" type="ORF">NQF87_00450</name>
</gene>
<dbReference type="Pfam" id="PF07885">
    <property type="entry name" value="Ion_trans_2"/>
    <property type="match status" value="1"/>
</dbReference>
<evidence type="ECO:0000256" key="3">
    <source>
        <dbReference type="ARBA" id="ARBA00022538"/>
    </source>
</evidence>
<feature type="transmembrane region" description="Helical" evidence="12">
    <location>
        <begin position="128"/>
        <end position="147"/>
    </location>
</feature>
<evidence type="ECO:0000313" key="16">
    <source>
        <dbReference type="Proteomes" id="UP001165633"/>
    </source>
</evidence>
<keyword evidence="8" id="KW-0406">Ion transport</keyword>
<dbReference type="InterPro" id="IPR013518">
    <property type="entry name" value="K_chnl_inward-rec_Kir_cyto"/>
</dbReference>
<proteinExistence type="predicted"/>
<name>A0ABT3WAS5_9PROT</name>
<keyword evidence="2" id="KW-0813">Transport</keyword>
<comment type="subcellular location">
    <subcellularLocation>
        <location evidence="1">Membrane</location>
        <topology evidence="1">Multi-pass membrane protein</topology>
    </subcellularLocation>
</comment>
<protein>
    <submittedName>
        <fullName evidence="15">Ion channel</fullName>
    </submittedName>
</protein>
<dbReference type="PANTHER" id="PTHR11767:SF102">
    <property type="entry name" value="INWARDLY RECTIFYING POTASSIUM CHANNEL 1, ISOFORM F"/>
    <property type="match status" value="1"/>
</dbReference>
<evidence type="ECO:0000256" key="12">
    <source>
        <dbReference type="SAM" id="Phobius"/>
    </source>
</evidence>
<evidence type="ECO:0000256" key="5">
    <source>
        <dbReference type="ARBA" id="ARBA00022882"/>
    </source>
</evidence>